<accession>A0A097ESE8</accession>
<gene>
    <name evidence="1" type="ORF">LSS_21245</name>
</gene>
<reference evidence="1 2" key="2">
    <citation type="journal article" date="2014" name="Emerg. Microbes Infect.">
        <title>Potential impact on kidney infection: a whole-genome analysis of Leptospira santarosai serovar Shermani.</title>
        <authorList>
            <person name="Chou L.F."/>
            <person name="Chen T.W."/>
            <person name="Ko Y.C."/>
            <person name="Pan M.J."/>
            <person name="Tian Y.C."/>
            <person name="Chiu C.H."/>
            <person name="Tang P."/>
            <person name="Hung C.C."/>
            <person name="Yang C.W."/>
        </authorList>
    </citation>
    <scope>NUCLEOTIDE SEQUENCE</scope>
    <source>
        <strain evidence="1 2">LT 821</strain>
    </source>
</reference>
<sequence length="29" mass="3412">MRIQITRELDSNKEISTKNRNITSESLFS</sequence>
<organism evidence="1 2">
    <name type="scientific">Leptospira santarosai serovar Shermani str. LT 821</name>
    <dbReference type="NCBI Taxonomy" id="758847"/>
    <lineage>
        <taxon>Bacteria</taxon>
        <taxon>Pseudomonadati</taxon>
        <taxon>Spirochaetota</taxon>
        <taxon>Spirochaetia</taxon>
        <taxon>Leptospirales</taxon>
        <taxon>Leptospiraceae</taxon>
        <taxon>Leptospira</taxon>
    </lineage>
</organism>
<dbReference type="AlphaFoldDB" id="A0A097ESE8"/>
<dbReference type="STRING" id="758847.LSS_21245"/>
<dbReference type="KEGG" id="lst:LSS_21245"/>
<protein>
    <submittedName>
        <fullName evidence="1">Uncharacterized protein</fullName>
    </submittedName>
</protein>
<evidence type="ECO:0000313" key="1">
    <source>
        <dbReference type="EMBL" id="AIT10856.1"/>
    </source>
</evidence>
<reference evidence="1 2" key="1">
    <citation type="journal article" date="2012" name="Gene">
        <title>Sequence of Leptospira santarosai serovar Shermani genome and prediction of virulence-associated genes.</title>
        <authorList>
            <person name="Chou L.F."/>
            <person name="Chen Y.T."/>
            <person name="Lu C.W."/>
            <person name="Ko Y.C."/>
            <person name="Tang C.Y."/>
            <person name="Pan M.J."/>
            <person name="Tian Y.C."/>
            <person name="Chiu C.H."/>
            <person name="Hung C.C."/>
            <person name="Yang C.W."/>
        </authorList>
    </citation>
    <scope>NUCLEOTIDE SEQUENCE [LARGE SCALE GENOMIC DNA]</scope>
    <source>
        <strain evidence="1">LT 821</strain>
    </source>
</reference>
<dbReference type="EMBL" id="CP006694">
    <property type="protein sequence ID" value="AIT10856.1"/>
    <property type="molecule type" value="Genomic_DNA"/>
</dbReference>
<evidence type="ECO:0000313" key="2">
    <source>
        <dbReference type="Proteomes" id="UP000035800"/>
    </source>
</evidence>
<name>A0A097ESE8_9LEPT</name>
<dbReference type="Proteomes" id="UP000035800">
    <property type="component" value="Chromosome I"/>
</dbReference>
<proteinExistence type="predicted"/>